<protein>
    <submittedName>
        <fullName evidence="1">Uncharacterized protein</fullName>
    </submittedName>
</protein>
<proteinExistence type="predicted"/>
<name>W1PYV1_AMBTC</name>
<dbReference type="AlphaFoldDB" id="W1PYV1"/>
<organism evidence="1 2">
    <name type="scientific">Amborella trichopoda</name>
    <dbReference type="NCBI Taxonomy" id="13333"/>
    <lineage>
        <taxon>Eukaryota</taxon>
        <taxon>Viridiplantae</taxon>
        <taxon>Streptophyta</taxon>
        <taxon>Embryophyta</taxon>
        <taxon>Tracheophyta</taxon>
        <taxon>Spermatophyta</taxon>
        <taxon>Magnoliopsida</taxon>
        <taxon>Amborellales</taxon>
        <taxon>Amborellaceae</taxon>
        <taxon>Amborella</taxon>
    </lineage>
</organism>
<evidence type="ECO:0000313" key="2">
    <source>
        <dbReference type="Proteomes" id="UP000017836"/>
    </source>
</evidence>
<dbReference type="EMBL" id="KI392614">
    <property type="protein sequence ID" value="ERN12695.1"/>
    <property type="molecule type" value="Genomic_DNA"/>
</dbReference>
<dbReference type="HOGENOM" id="CLU_2834532_0_0_1"/>
<sequence>MVCSFSGDVSDQMRKTDTILGSLKTDPIFKELGTAVAVPRGKSVHLCVPFPFKAKVRKMPGPFQGR</sequence>
<keyword evidence="2" id="KW-1185">Reference proteome</keyword>
<dbReference type="Proteomes" id="UP000017836">
    <property type="component" value="Unassembled WGS sequence"/>
</dbReference>
<accession>W1PYV1</accession>
<gene>
    <name evidence="1" type="ORF">AMTR_s00025p00249350</name>
</gene>
<evidence type="ECO:0000313" key="1">
    <source>
        <dbReference type="EMBL" id="ERN12695.1"/>
    </source>
</evidence>
<dbReference type="Gramene" id="ERN12695">
    <property type="protein sequence ID" value="ERN12695"/>
    <property type="gene ID" value="AMTR_s00025p00249350"/>
</dbReference>
<reference evidence="2" key="1">
    <citation type="journal article" date="2013" name="Science">
        <title>The Amborella genome and the evolution of flowering plants.</title>
        <authorList>
            <consortium name="Amborella Genome Project"/>
        </authorList>
    </citation>
    <scope>NUCLEOTIDE SEQUENCE [LARGE SCALE GENOMIC DNA]</scope>
</reference>